<reference evidence="2 3" key="1">
    <citation type="journal article" date="2017" name="Mol. Biol. Evol.">
        <title>The 4-celled Tetrabaena socialis nuclear genome reveals the essential components for genetic control of cell number at the origin of multicellularity in the volvocine lineage.</title>
        <authorList>
            <person name="Featherston J."/>
            <person name="Arakaki Y."/>
            <person name="Hanschen E.R."/>
            <person name="Ferris P.J."/>
            <person name="Michod R.E."/>
            <person name="Olson B.J.S.C."/>
            <person name="Nozaki H."/>
            <person name="Durand P.M."/>
        </authorList>
    </citation>
    <scope>NUCLEOTIDE SEQUENCE [LARGE SCALE GENOMIC DNA]</scope>
    <source>
        <strain evidence="2 3">NIES-571</strain>
    </source>
</reference>
<dbReference type="InterPro" id="IPR009003">
    <property type="entry name" value="Peptidase_S1_PA"/>
</dbReference>
<keyword evidence="3" id="KW-1185">Reference proteome</keyword>
<feature type="region of interest" description="Disordered" evidence="1">
    <location>
        <begin position="254"/>
        <end position="299"/>
    </location>
</feature>
<sequence>MTSVGNRSSRSSPSPRSPLSVNSTAAAIKPYSSGAAAAAPIGAAAHSIRLATAKWDVCACVQGAALSAPQAALAVGPPQCVPVVAPDQALEDAFGRVSRLNDEEGRTIGTCFRVQNDVVLAARHCVVEGGRCLGGFKAFGGNLAFVAAIPELDAVAFRGPPGSGFTLLGTPLRLGMPVSLLSFPEAYDKELKLKEDAFPAMDTGVVSQVSGTGQHALATFGTGMPVSSGGAVVSDSSTLAGLYTGTVWHLEGLDGSSRSSSGGGGARPPAELERDPKGMWDDNETDEVEAAAASDTAAA</sequence>
<gene>
    <name evidence="2" type="ORF">TSOC_010247</name>
</gene>
<protein>
    <recommendedName>
        <fullName evidence="4">Peptidase S1 domain-containing protein</fullName>
    </recommendedName>
</protein>
<organism evidence="2 3">
    <name type="scientific">Tetrabaena socialis</name>
    <dbReference type="NCBI Taxonomy" id="47790"/>
    <lineage>
        <taxon>Eukaryota</taxon>
        <taxon>Viridiplantae</taxon>
        <taxon>Chlorophyta</taxon>
        <taxon>core chlorophytes</taxon>
        <taxon>Chlorophyceae</taxon>
        <taxon>CS clade</taxon>
        <taxon>Chlamydomonadales</taxon>
        <taxon>Tetrabaenaceae</taxon>
        <taxon>Tetrabaena</taxon>
    </lineage>
</organism>
<dbReference type="OrthoDB" id="542932at2759"/>
<dbReference type="AlphaFoldDB" id="A0A2J7ZTU4"/>
<evidence type="ECO:0008006" key="4">
    <source>
        <dbReference type="Google" id="ProtNLM"/>
    </source>
</evidence>
<evidence type="ECO:0000313" key="2">
    <source>
        <dbReference type="EMBL" id="PNH03668.1"/>
    </source>
</evidence>
<evidence type="ECO:0000256" key="1">
    <source>
        <dbReference type="SAM" id="MobiDB-lite"/>
    </source>
</evidence>
<feature type="region of interest" description="Disordered" evidence="1">
    <location>
        <begin position="1"/>
        <end position="21"/>
    </location>
</feature>
<proteinExistence type="predicted"/>
<feature type="compositionally biased region" description="Basic and acidic residues" evidence="1">
    <location>
        <begin position="270"/>
        <end position="280"/>
    </location>
</feature>
<comment type="caution">
    <text evidence="2">The sequence shown here is derived from an EMBL/GenBank/DDBJ whole genome shotgun (WGS) entry which is preliminary data.</text>
</comment>
<accession>A0A2J7ZTU4</accession>
<dbReference type="SUPFAM" id="SSF50494">
    <property type="entry name" value="Trypsin-like serine proteases"/>
    <property type="match status" value="1"/>
</dbReference>
<dbReference type="EMBL" id="PGGS01000477">
    <property type="protein sequence ID" value="PNH03668.1"/>
    <property type="molecule type" value="Genomic_DNA"/>
</dbReference>
<dbReference type="Proteomes" id="UP000236333">
    <property type="component" value="Unassembled WGS sequence"/>
</dbReference>
<feature type="compositionally biased region" description="Low complexity" evidence="1">
    <location>
        <begin position="7"/>
        <end position="18"/>
    </location>
</feature>
<name>A0A2J7ZTU4_9CHLO</name>
<feature type="compositionally biased region" description="Low complexity" evidence="1">
    <location>
        <begin position="290"/>
        <end position="299"/>
    </location>
</feature>
<evidence type="ECO:0000313" key="3">
    <source>
        <dbReference type="Proteomes" id="UP000236333"/>
    </source>
</evidence>